<proteinExistence type="inferred from homology"/>
<organism evidence="5 6">
    <name type="scientific">Mycolicibacter sinensis (strain JDM601)</name>
    <name type="common">Mycobacterium sinense</name>
    <dbReference type="NCBI Taxonomy" id="875328"/>
    <lineage>
        <taxon>Bacteria</taxon>
        <taxon>Bacillati</taxon>
        <taxon>Actinomycetota</taxon>
        <taxon>Actinomycetes</taxon>
        <taxon>Mycobacteriales</taxon>
        <taxon>Mycobacteriaceae</taxon>
        <taxon>Mycolicibacter</taxon>
    </lineage>
</organism>
<dbReference type="Gene3D" id="3.40.630.190">
    <property type="entry name" value="LCP protein"/>
    <property type="match status" value="1"/>
</dbReference>
<dbReference type="InterPro" id="IPR004474">
    <property type="entry name" value="LytR_CpsA_psr"/>
</dbReference>
<dbReference type="InterPro" id="IPR050922">
    <property type="entry name" value="LytR/CpsA/Psr_CW_biosynth"/>
</dbReference>
<feature type="compositionally biased region" description="Pro residues" evidence="2">
    <location>
        <begin position="19"/>
        <end position="29"/>
    </location>
</feature>
<dbReference type="PANTHER" id="PTHR33392:SF6">
    <property type="entry name" value="POLYISOPRENYL-TEICHOIC ACID--PEPTIDOGLYCAN TEICHOIC ACID TRANSFERASE TAGU"/>
    <property type="match status" value="1"/>
</dbReference>
<dbReference type="NCBIfam" id="TIGR00350">
    <property type="entry name" value="lytR_cpsA_psr"/>
    <property type="match status" value="1"/>
</dbReference>
<dbReference type="AlphaFoldDB" id="A0A1A3TUS2"/>
<feature type="compositionally biased region" description="Basic and acidic residues" evidence="2">
    <location>
        <begin position="1"/>
        <end position="18"/>
    </location>
</feature>
<keyword evidence="3" id="KW-0812">Transmembrane</keyword>
<name>A0A1A3TUS2_MYCSD</name>
<evidence type="ECO:0000259" key="4">
    <source>
        <dbReference type="Pfam" id="PF03816"/>
    </source>
</evidence>
<dbReference type="Proteomes" id="UP000093759">
    <property type="component" value="Unassembled WGS sequence"/>
</dbReference>
<evidence type="ECO:0000313" key="5">
    <source>
        <dbReference type="EMBL" id="OBK86393.1"/>
    </source>
</evidence>
<feature type="compositionally biased region" description="Pro residues" evidence="2">
    <location>
        <begin position="36"/>
        <end position="51"/>
    </location>
</feature>
<comment type="caution">
    <text evidence="5">The sequence shown here is derived from an EMBL/GenBank/DDBJ whole genome shotgun (WGS) entry which is preliminary data.</text>
</comment>
<dbReference type="EMBL" id="LZMF01000092">
    <property type="protein sequence ID" value="OBK86393.1"/>
    <property type="molecule type" value="Genomic_DNA"/>
</dbReference>
<protein>
    <submittedName>
        <fullName evidence="5">LytTR family transcriptional regulator</fullName>
    </submittedName>
</protein>
<comment type="similarity">
    <text evidence="1">Belongs to the LytR/CpsA/Psr (LCP) family.</text>
</comment>
<evidence type="ECO:0000256" key="2">
    <source>
        <dbReference type="SAM" id="MobiDB-lite"/>
    </source>
</evidence>
<dbReference type="RefSeq" id="WP_065025105.1">
    <property type="nucleotide sequence ID" value="NZ_LZMF01000092.1"/>
</dbReference>
<reference evidence="6" key="1">
    <citation type="submission" date="2016-06" db="EMBL/GenBank/DDBJ databases">
        <authorList>
            <person name="Sutton G."/>
            <person name="Brinkac L."/>
            <person name="Sanka R."/>
            <person name="Adams M."/>
            <person name="Lau E."/>
            <person name="Garcia-Basteiro A."/>
            <person name="Lopez-Varela E."/>
            <person name="Palencia S."/>
        </authorList>
    </citation>
    <scope>NUCLEOTIDE SEQUENCE [LARGE SCALE GENOMIC DNA]</scope>
    <source>
        <strain evidence="6">1274684.2</strain>
    </source>
</reference>
<evidence type="ECO:0000313" key="6">
    <source>
        <dbReference type="Proteomes" id="UP000093759"/>
    </source>
</evidence>
<evidence type="ECO:0000256" key="1">
    <source>
        <dbReference type="ARBA" id="ARBA00006068"/>
    </source>
</evidence>
<evidence type="ECO:0000256" key="3">
    <source>
        <dbReference type="SAM" id="Phobius"/>
    </source>
</evidence>
<dbReference type="PANTHER" id="PTHR33392">
    <property type="entry name" value="POLYISOPRENYL-TEICHOIC ACID--PEPTIDOGLYCAN TEICHOIC ACID TRANSFERASE TAGU"/>
    <property type="match status" value="1"/>
</dbReference>
<accession>A0A1A3TUS2</accession>
<keyword evidence="3" id="KW-1133">Transmembrane helix</keyword>
<dbReference type="Pfam" id="PF03816">
    <property type="entry name" value="LytR_cpsA_psr"/>
    <property type="match status" value="1"/>
</dbReference>
<gene>
    <name evidence="5" type="ORF">A5648_05540</name>
</gene>
<feature type="transmembrane region" description="Helical" evidence="3">
    <location>
        <begin position="72"/>
        <end position="94"/>
    </location>
</feature>
<feature type="domain" description="Cell envelope-related transcriptional attenuator" evidence="4">
    <location>
        <begin position="148"/>
        <end position="293"/>
    </location>
</feature>
<keyword evidence="3" id="KW-0472">Membrane</keyword>
<feature type="region of interest" description="Disordered" evidence="2">
    <location>
        <begin position="1"/>
        <end position="64"/>
    </location>
</feature>
<sequence>MNGDRRPVGPQRPWDRRPPTPPPREPPPLLHRQPYRSPPRPTPPPSAPPAPAQQRPPSRPVRRRQRSWARRLVVLALLVVLAGAAGLVAGAAWFDSALQRAAVFTGYAERPAHGRGTTWLLVGSDSRADLTAEQQQHLTTGGEIGNGRTDTVLLIHLPEAGSGSPATVVSIPRDSYVPIPGYGDDKINAAFALGGAPLLTRTVEQATGLRLDHYIEIGFGGFAALVDALGGVTLCPDEPIDDPLAGLSLPAGCQKLAGRAALGYVRSRATPRADLDRMDHQRLFLSALLARIADPAVWLDPRRWYAVPNAAVHALTVDAGAGVLDLAALGWALRGPTTMLTVPVGEFTYTDSGNAVVWDHQQAARLFEALSRDEPPAAGPDN</sequence>